<dbReference type="InterPro" id="IPR011666">
    <property type="entry name" value="DUF1604"/>
</dbReference>
<accession>A0AAU9JFN0</accession>
<evidence type="ECO:0000259" key="1">
    <source>
        <dbReference type="Pfam" id="PF07713"/>
    </source>
</evidence>
<feature type="domain" description="G patch" evidence="1">
    <location>
        <begin position="27"/>
        <end position="105"/>
    </location>
</feature>
<dbReference type="GO" id="GO:0006397">
    <property type="term" value="P:mRNA processing"/>
    <property type="evidence" value="ECO:0007669"/>
    <property type="project" value="InterPro"/>
</dbReference>
<dbReference type="GO" id="GO:0005634">
    <property type="term" value="C:nucleus"/>
    <property type="evidence" value="ECO:0007669"/>
    <property type="project" value="TreeGrafter"/>
</dbReference>
<dbReference type="AlphaFoldDB" id="A0AAU9JFN0"/>
<protein>
    <recommendedName>
        <fullName evidence="1">G patch domain-containing protein</fullName>
    </recommendedName>
</protein>
<organism evidence="2 3">
    <name type="scientific">Blepharisma stoltei</name>
    <dbReference type="NCBI Taxonomy" id="1481888"/>
    <lineage>
        <taxon>Eukaryota</taxon>
        <taxon>Sar</taxon>
        <taxon>Alveolata</taxon>
        <taxon>Ciliophora</taxon>
        <taxon>Postciliodesmatophora</taxon>
        <taxon>Heterotrichea</taxon>
        <taxon>Heterotrichida</taxon>
        <taxon>Blepharismidae</taxon>
        <taxon>Blepharisma</taxon>
    </lineage>
</organism>
<gene>
    <name evidence="2" type="ORF">BSTOLATCC_MIC36224</name>
</gene>
<name>A0AAU9JFN0_9CILI</name>
<dbReference type="Proteomes" id="UP001162131">
    <property type="component" value="Unassembled WGS sequence"/>
</dbReference>
<dbReference type="PANTHER" id="PTHR13384:SF16">
    <property type="entry name" value="GROWTH REGULATION PROTEIN"/>
    <property type="match status" value="1"/>
</dbReference>
<dbReference type="Pfam" id="PF07713">
    <property type="entry name" value="DUF1604"/>
    <property type="match status" value="1"/>
</dbReference>
<comment type="caution">
    <text evidence="2">The sequence shown here is derived from an EMBL/GenBank/DDBJ whole genome shotgun (WGS) entry which is preliminary data.</text>
</comment>
<dbReference type="PANTHER" id="PTHR13384">
    <property type="entry name" value="G PATCH DOMAIN-CONTAINING PROTEIN 1"/>
    <property type="match status" value="1"/>
</dbReference>
<proteinExistence type="predicted"/>
<evidence type="ECO:0000313" key="3">
    <source>
        <dbReference type="Proteomes" id="UP001162131"/>
    </source>
</evidence>
<dbReference type="EMBL" id="CAJZBQ010000036">
    <property type="protein sequence ID" value="CAG9324433.1"/>
    <property type="molecule type" value="Genomic_DNA"/>
</dbReference>
<reference evidence="2" key="1">
    <citation type="submission" date="2021-09" db="EMBL/GenBank/DDBJ databases">
        <authorList>
            <consortium name="AG Swart"/>
            <person name="Singh M."/>
            <person name="Singh A."/>
            <person name="Seah K."/>
            <person name="Emmerich C."/>
        </authorList>
    </citation>
    <scope>NUCLEOTIDE SEQUENCE</scope>
    <source>
        <strain evidence="2">ATCC30299</strain>
    </source>
</reference>
<dbReference type="GO" id="GO:0003723">
    <property type="term" value="F:RNA binding"/>
    <property type="evidence" value="ECO:0007669"/>
    <property type="project" value="TreeGrafter"/>
</dbReference>
<keyword evidence="3" id="KW-1185">Reference proteome</keyword>
<sequence>MKKKIKRIGTGFEDDKETTLTGRGLYPWEQKVADERTGKRKFHGAFTGGFSAGYNNTCGSEFGFQPAQFVSSRKNRNQVKQQVTDFMDEEDLGEFDLGKTLEAQEKEANLEGDKGEAKNEGIGNKLYSMMKKVEEPDAKRKCYGPTLPPEQMTEVDFQQENPKLDWFGLGFDSSKLQLEENLHESKNPKNRGSDKVKSLFKVSNDIYEENDYSFFEPDYEISVKEKKESNKNQKLKGEVPGFILSTTLKPSKIFKPPELPHNYNPIRFLLNFHSYRTIPAQKLDPEKRESIIEEQKKKEPLFANRLSESDREKIKSFKSFVKSSDLTERSARINKQDLPFKDDKVKHDRYYAFICNMEGLEVGGIAPARLMTASQIRQEKEEFLKLYEQWKKQQESKKTENEPKKNIPRWSDRTIEPWKPERVLCELFCVLEPQVAVIESRPVNTFREKVMPTVNSSEAQEKSDTPLLFRGNEKYSDLFKSIFEENEETDTNKVDNEINEIGLQTKRSKNREEIDSNLSN</sequence>
<evidence type="ECO:0000313" key="2">
    <source>
        <dbReference type="EMBL" id="CAG9324433.1"/>
    </source>
</evidence>